<protein>
    <submittedName>
        <fullName evidence="1">Uncharacterized protein</fullName>
    </submittedName>
</protein>
<name>A0AAD6RVG7_9ROSI</name>
<comment type="caution">
    <text evidence="1">The sequence shown here is derived from an EMBL/GenBank/DDBJ whole genome shotgun (WGS) entry which is preliminary data.</text>
</comment>
<gene>
    <name evidence="1" type="ORF">NC653_004796</name>
</gene>
<keyword evidence="2" id="KW-1185">Reference proteome</keyword>
<sequence>MKLLPRMYLFDAVIEQGLVASDGSHVRASQNVGGSKQITYGDPKVRMPAFDPGPNFTVGTLYCYAIPSMEVSCKAYTMGSIVL</sequence>
<evidence type="ECO:0000313" key="2">
    <source>
        <dbReference type="Proteomes" id="UP001164929"/>
    </source>
</evidence>
<dbReference type="AlphaFoldDB" id="A0AAD6RVG7"/>
<organism evidence="1 2">
    <name type="scientific">Populus alba x Populus x berolinensis</name>
    <dbReference type="NCBI Taxonomy" id="444605"/>
    <lineage>
        <taxon>Eukaryota</taxon>
        <taxon>Viridiplantae</taxon>
        <taxon>Streptophyta</taxon>
        <taxon>Embryophyta</taxon>
        <taxon>Tracheophyta</taxon>
        <taxon>Spermatophyta</taxon>
        <taxon>Magnoliopsida</taxon>
        <taxon>eudicotyledons</taxon>
        <taxon>Gunneridae</taxon>
        <taxon>Pentapetalae</taxon>
        <taxon>rosids</taxon>
        <taxon>fabids</taxon>
        <taxon>Malpighiales</taxon>
        <taxon>Salicaceae</taxon>
        <taxon>Saliceae</taxon>
        <taxon>Populus</taxon>
    </lineage>
</organism>
<dbReference type="Proteomes" id="UP001164929">
    <property type="component" value="Chromosome 1"/>
</dbReference>
<accession>A0AAD6RVG7</accession>
<dbReference type="EMBL" id="JAQIZT010000001">
    <property type="protein sequence ID" value="KAJ7015603.1"/>
    <property type="molecule type" value="Genomic_DNA"/>
</dbReference>
<evidence type="ECO:0000313" key="1">
    <source>
        <dbReference type="EMBL" id="KAJ7015603.1"/>
    </source>
</evidence>
<reference evidence="1 2" key="1">
    <citation type="journal article" date="2023" name="Mol. Ecol. Resour.">
        <title>Chromosome-level genome assembly of a triploid poplar Populus alba 'Berolinensis'.</title>
        <authorList>
            <person name="Chen S."/>
            <person name="Yu Y."/>
            <person name="Wang X."/>
            <person name="Wang S."/>
            <person name="Zhang T."/>
            <person name="Zhou Y."/>
            <person name="He R."/>
            <person name="Meng N."/>
            <person name="Wang Y."/>
            <person name="Liu W."/>
            <person name="Liu Z."/>
            <person name="Liu J."/>
            <person name="Guo Q."/>
            <person name="Huang H."/>
            <person name="Sederoff R.R."/>
            <person name="Wang G."/>
            <person name="Qu G."/>
            <person name="Chen S."/>
        </authorList>
    </citation>
    <scope>NUCLEOTIDE SEQUENCE [LARGE SCALE GENOMIC DNA]</scope>
    <source>
        <strain evidence="1">SC-2020</strain>
    </source>
</reference>
<proteinExistence type="predicted"/>